<gene>
    <name evidence="2" type="ORF">FHS32_005211</name>
</gene>
<evidence type="ECO:0000313" key="3">
    <source>
        <dbReference type="Proteomes" id="UP000568022"/>
    </source>
</evidence>
<protein>
    <submittedName>
        <fullName evidence="2">Uncharacterized protein</fullName>
    </submittedName>
</protein>
<organism evidence="2 3">
    <name type="scientific">Streptomyces griseoloalbus</name>
    <dbReference type="NCBI Taxonomy" id="67303"/>
    <lineage>
        <taxon>Bacteria</taxon>
        <taxon>Bacillati</taxon>
        <taxon>Actinomycetota</taxon>
        <taxon>Actinomycetes</taxon>
        <taxon>Kitasatosporales</taxon>
        <taxon>Streptomycetaceae</taxon>
        <taxon>Streptomyces</taxon>
    </lineage>
</organism>
<dbReference type="EMBL" id="JACHJE010000013">
    <property type="protein sequence ID" value="MBB5128436.1"/>
    <property type="molecule type" value="Genomic_DNA"/>
</dbReference>
<sequence>MPHVPLDVLDRLAALEREVRQLRGRSQIRPALNQVLAGDVVIGEGGRLIVRDPDGTTVLETGQSPAAGDYYTIMRRDSGAVAFAVGNNAYADDTAPDQMVRMWSRSGAIIVMDDYHADGWLGRPCLPVPWQPTDGFDDYTGTSMTTAWLSYIRAQNPVLTLRTESFASAGGTVELQLSNLTRGGGYQTVDSWSVPSNAWTAHIASYPFDGCAHFDELQLRVRHSTSGTGNITTNLLGSGTRNTFTADEVPTAP</sequence>
<name>A0A7W8BRW7_9ACTN</name>
<accession>A0A7W8BRW7</accession>
<evidence type="ECO:0000256" key="1">
    <source>
        <dbReference type="SAM" id="MobiDB-lite"/>
    </source>
</evidence>
<evidence type="ECO:0000313" key="2">
    <source>
        <dbReference type="EMBL" id="MBB5128436.1"/>
    </source>
</evidence>
<reference evidence="2 3" key="1">
    <citation type="submission" date="2020-08" db="EMBL/GenBank/DDBJ databases">
        <title>Genomic Encyclopedia of Type Strains, Phase III (KMG-III): the genomes of soil and plant-associated and newly described type strains.</title>
        <authorList>
            <person name="Whitman W."/>
        </authorList>
    </citation>
    <scope>NUCLEOTIDE SEQUENCE [LARGE SCALE GENOMIC DNA]</scope>
    <source>
        <strain evidence="2 3">CECT 3226</strain>
    </source>
</reference>
<dbReference type="Proteomes" id="UP000568022">
    <property type="component" value="Unassembled WGS sequence"/>
</dbReference>
<proteinExistence type="predicted"/>
<keyword evidence="3" id="KW-1185">Reference proteome</keyword>
<feature type="region of interest" description="Disordered" evidence="1">
    <location>
        <begin position="232"/>
        <end position="253"/>
    </location>
</feature>
<dbReference type="AlphaFoldDB" id="A0A7W8BRW7"/>
<feature type="compositionally biased region" description="Polar residues" evidence="1">
    <location>
        <begin position="232"/>
        <end position="245"/>
    </location>
</feature>
<comment type="caution">
    <text evidence="2">The sequence shown here is derived from an EMBL/GenBank/DDBJ whole genome shotgun (WGS) entry which is preliminary data.</text>
</comment>